<evidence type="ECO:0000256" key="2">
    <source>
        <dbReference type="ARBA" id="ARBA00022475"/>
    </source>
</evidence>
<dbReference type="InterPro" id="IPR050367">
    <property type="entry name" value="APC_superfamily"/>
</dbReference>
<feature type="transmembrane region" description="Helical" evidence="6">
    <location>
        <begin position="353"/>
        <end position="373"/>
    </location>
</feature>
<dbReference type="InterPro" id="IPR002293">
    <property type="entry name" value="AA/rel_permease1"/>
</dbReference>
<dbReference type="Proteomes" id="UP001595683">
    <property type="component" value="Unassembled WGS sequence"/>
</dbReference>
<organism evidence="7 8">
    <name type="scientific">Novosphingobium pokkalii</name>
    <dbReference type="NCBI Taxonomy" id="1770194"/>
    <lineage>
        <taxon>Bacteria</taxon>
        <taxon>Pseudomonadati</taxon>
        <taxon>Pseudomonadota</taxon>
        <taxon>Alphaproteobacteria</taxon>
        <taxon>Sphingomonadales</taxon>
        <taxon>Sphingomonadaceae</taxon>
        <taxon>Novosphingobium</taxon>
    </lineage>
</organism>
<feature type="transmembrane region" description="Helical" evidence="6">
    <location>
        <begin position="90"/>
        <end position="116"/>
    </location>
</feature>
<reference evidence="8" key="1">
    <citation type="journal article" date="2019" name="Int. J. Syst. Evol. Microbiol.">
        <title>The Global Catalogue of Microorganisms (GCM) 10K type strain sequencing project: providing services to taxonomists for standard genome sequencing and annotation.</title>
        <authorList>
            <consortium name="The Broad Institute Genomics Platform"/>
            <consortium name="The Broad Institute Genome Sequencing Center for Infectious Disease"/>
            <person name="Wu L."/>
            <person name="Ma J."/>
        </authorList>
    </citation>
    <scope>NUCLEOTIDE SEQUENCE [LARGE SCALE GENOMIC DNA]</scope>
    <source>
        <strain evidence="8">KCTC 42224</strain>
    </source>
</reference>
<evidence type="ECO:0000256" key="3">
    <source>
        <dbReference type="ARBA" id="ARBA00022692"/>
    </source>
</evidence>
<feature type="transmembrane region" description="Helical" evidence="6">
    <location>
        <begin position="231"/>
        <end position="251"/>
    </location>
</feature>
<feature type="transmembrane region" description="Helical" evidence="6">
    <location>
        <begin position="128"/>
        <end position="145"/>
    </location>
</feature>
<comment type="subcellular location">
    <subcellularLocation>
        <location evidence="1">Cell membrane</location>
        <topology evidence="1">Multi-pass membrane protein</topology>
    </subcellularLocation>
</comment>
<proteinExistence type="predicted"/>
<dbReference type="EMBL" id="JBHRYE010000001">
    <property type="protein sequence ID" value="MFC3669803.1"/>
    <property type="molecule type" value="Genomic_DNA"/>
</dbReference>
<dbReference type="PIRSF" id="PIRSF006060">
    <property type="entry name" value="AA_transporter"/>
    <property type="match status" value="1"/>
</dbReference>
<gene>
    <name evidence="7" type="ORF">ACFOOT_00050</name>
</gene>
<evidence type="ECO:0000256" key="6">
    <source>
        <dbReference type="SAM" id="Phobius"/>
    </source>
</evidence>
<keyword evidence="2" id="KW-1003">Cell membrane</keyword>
<protein>
    <submittedName>
        <fullName evidence="7">APC family permease</fullName>
    </submittedName>
</protein>
<dbReference type="Pfam" id="PF13520">
    <property type="entry name" value="AA_permease_2"/>
    <property type="match status" value="1"/>
</dbReference>
<dbReference type="PANTHER" id="PTHR42770:SF16">
    <property type="entry name" value="AMINO ACID PERMEASE"/>
    <property type="match status" value="1"/>
</dbReference>
<feature type="transmembrane region" description="Helical" evidence="6">
    <location>
        <begin position="191"/>
        <end position="210"/>
    </location>
</feature>
<evidence type="ECO:0000256" key="1">
    <source>
        <dbReference type="ARBA" id="ARBA00004651"/>
    </source>
</evidence>
<evidence type="ECO:0000256" key="4">
    <source>
        <dbReference type="ARBA" id="ARBA00022989"/>
    </source>
</evidence>
<keyword evidence="3 6" id="KW-0812">Transmembrane</keyword>
<feature type="transmembrane region" description="Helical" evidence="6">
    <location>
        <begin position="328"/>
        <end position="347"/>
    </location>
</feature>
<dbReference type="RefSeq" id="WP_191324707.1">
    <property type="nucleotide sequence ID" value="NZ_BMZP01000011.1"/>
</dbReference>
<feature type="transmembrane region" description="Helical" evidence="6">
    <location>
        <begin position="47"/>
        <end position="69"/>
    </location>
</feature>
<feature type="transmembrane region" description="Helical" evidence="6">
    <location>
        <begin position="157"/>
        <end position="179"/>
    </location>
</feature>
<feature type="transmembrane region" description="Helical" evidence="6">
    <location>
        <begin position="282"/>
        <end position="307"/>
    </location>
</feature>
<feature type="transmembrane region" description="Helical" evidence="6">
    <location>
        <begin position="385"/>
        <end position="403"/>
    </location>
</feature>
<keyword evidence="5 6" id="KW-0472">Membrane</keyword>
<sequence>MAEAGGAGAGLQGRLGFWHLVGYGLALIAPTAPLNTLGVVWGKAHGLIALSYLLGGLCMAFTAASYAVMVREVRSAGSLYGFARAALGPFAGFMGGWMILLDYLMIPSLVYVIMAVALGQLMPEVDRAVWIVALLGFTTAVNWFGIRSTSAFNAVSVIAQIAVMMVLVTAGVLFLGPVHAFSPAPVWADPLPWQGVLAGTSVCVLSFLGFDAVSTLAEDTADRSGRTLGRAILAVLALATVFFGLSTWVLGNAMVGRHFASLDAAHYELAGAMLGAWARPGLAWFTALVVGFTNALPMQVGVARVLYAMGRDGQVPTLFARLHARHNTPWVAMLATTALSLVVALAFRDAMDFLATLVNFGALTGFALLHVCVFVRFRRSARRNLWLHVVSPLVGLAVIAVILSGMGAWALLLGCGWLALGLAWWQGAARHAPPPASDLAYSV</sequence>
<evidence type="ECO:0000256" key="5">
    <source>
        <dbReference type="ARBA" id="ARBA00023136"/>
    </source>
</evidence>
<keyword evidence="8" id="KW-1185">Reference proteome</keyword>
<name>A0ABV7UY99_9SPHN</name>
<comment type="caution">
    <text evidence="7">The sequence shown here is derived from an EMBL/GenBank/DDBJ whole genome shotgun (WGS) entry which is preliminary data.</text>
</comment>
<keyword evidence="4 6" id="KW-1133">Transmembrane helix</keyword>
<accession>A0ABV7UY99</accession>
<feature type="transmembrane region" description="Helical" evidence="6">
    <location>
        <begin position="20"/>
        <end position="41"/>
    </location>
</feature>
<dbReference type="PANTHER" id="PTHR42770">
    <property type="entry name" value="AMINO ACID TRANSPORTER-RELATED"/>
    <property type="match status" value="1"/>
</dbReference>
<evidence type="ECO:0000313" key="7">
    <source>
        <dbReference type="EMBL" id="MFC3669803.1"/>
    </source>
</evidence>
<evidence type="ECO:0000313" key="8">
    <source>
        <dbReference type="Proteomes" id="UP001595683"/>
    </source>
</evidence>
<dbReference type="Gene3D" id="1.20.1740.10">
    <property type="entry name" value="Amino acid/polyamine transporter I"/>
    <property type="match status" value="1"/>
</dbReference>